<dbReference type="Pfam" id="PF13419">
    <property type="entry name" value="HAD_2"/>
    <property type="match status" value="1"/>
</dbReference>
<dbReference type="EMBL" id="JALBUS010000023">
    <property type="protein sequence ID" value="MDX8418306.1"/>
    <property type="molecule type" value="Genomic_DNA"/>
</dbReference>
<keyword evidence="2" id="KW-1185">Reference proteome</keyword>
<gene>
    <name evidence="1" type="ORF">MOZ64_10725</name>
</gene>
<dbReference type="Proteomes" id="UP001285244">
    <property type="component" value="Unassembled WGS sequence"/>
</dbReference>
<organism evidence="1 2">
    <name type="scientific">Absicoccus intestinalis</name>
    <dbReference type="NCBI Taxonomy" id="2926319"/>
    <lineage>
        <taxon>Bacteria</taxon>
        <taxon>Bacillati</taxon>
        <taxon>Bacillota</taxon>
        <taxon>Erysipelotrichia</taxon>
        <taxon>Erysipelotrichales</taxon>
        <taxon>Erysipelotrichaceae</taxon>
        <taxon>Absicoccus</taxon>
    </lineage>
</organism>
<name>A0ABU4WP23_9FIRM</name>
<dbReference type="Gene3D" id="1.10.150.240">
    <property type="entry name" value="Putative phosphatase, domain 2"/>
    <property type="match status" value="1"/>
</dbReference>
<dbReference type="SFLD" id="SFLDS00003">
    <property type="entry name" value="Haloacid_Dehalogenase"/>
    <property type="match status" value="1"/>
</dbReference>
<dbReference type="SUPFAM" id="SSF56784">
    <property type="entry name" value="HAD-like"/>
    <property type="match status" value="1"/>
</dbReference>
<dbReference type="Gene3D" id="3.40.50.1000">
    <property type="entry name" value="HAD superfamily/HAD-like"/>
    <property type="match status" value="1"/>
</dbReference>
<dbReference type="PANTHER" id="PTHR43434">
    <property type="entry name" value="PHOSPHOGLYCOLATE PHOSPHATASE"/>
    <property type="match status" value="1"/>
</dbReference>
<proteinExistence type="predicted"/>
<comment type="caution">
    <text evidence="1">The sequence shown here is derived from an EMBL/GenBank/DDBJ whole genome shotgun (WGS) entry which is preliminary data.</text>
</comment>
<evidence type="ECO:0000313" key="1">
    <source>
        <dbReference type="EMBL" id="MDX8418306.1"/>
    </source>
</evidence>
<reference evidence="1 2" key="1">
    <citation type="submission" date="2022-03" db="EMBL/GenBank/DDBJ databases">
        <title>Novel taxa within the pig intestine.</title>
        <authorList>
            <person name="Wylensek D."/>
            <person name="Bishof K."/>
            <person name="Afrizal A."/>
            <person name="Clavel T."/>
        </authorList>
    </citation>
    <scope>NUCLEOTIDE SEQUENCE [LARGE SCALE GENOMIC DNA]</scope>
    <source>
        <strain evidence="1 2">Cla-KB-P134</strain>
    </source>
</reference>
<dbReference type="RefSeq" id="WP_320326551.1">
    <property type="nucleotide sequence ID" value="NZ_JALBUS010000023.1"/>
</dbReference>
<dbReference type="PANTHER" id="PTHR43434:SF1">
    <property type="entry name" value="PHOSPHOGLYCOLATE PHOSPHATASE"/>
    <property type="match status" value="1"/>
</dbReference>
<protein>
    <submittedName>
        <fullName evidence="1">HAD hydrolase-like protein</fullName>
    </submittedName>
</protein>
<dbReference type="InterPro" id="IPR036412">
    <property type="entry name" value="HAD-like_sf"/>
</dbReference>
<dbReference type="CDD" id="cd01427">
    <property type="entry name" value="HAD_like"/>
    <property type="match status" value="1"/>
</dbReference>
<dbReference type="InterPro" id="IPR041492">
    <property type="entry name" value="HAD_2"/>
</dbReference>
<sequence>MKKIVWDWNGTLFDDLHLCFSCINRLLKNHALDPLPNIDAYRNVFGFPIADYYQRIGFDFEQTPFSVLAQEYMEDYQAKSMHCSLYSDVMDTIEKVEKKKTPQVILSASKKAFLLDQIEQFPLEQHMDGIYGIEDIYAKSKVELAQAYRKQNPWDELWFVGDSVHDYEVAQAIDAHCVLVASGHQAKSTLEKMPTPVVNQLSDSLEYIYERD</sequence>
<dbReference type="InterPro" id="IPR023198">
    <property type="entry name" value="PGP-like_dom2"/>
</dbReference>
<evidence type="ECO:0000313" key="2">
    <source>
        <dbReference type="Proteomes" id="UP001285244"/>
    </source>
</evidence>
<dbReference type="SFLD" id="SFLDG01129">
    <property type="entry name" value="C1.5:_HAD__Beta-PGM__Phosphata"/>
    <property type="match status" value="1"/>
</dbReference>
<dbReference type="InterPro" id="IPR023214">
    <property type="entry name" value="HAD_sf"/>
</dbReference>
<dbReference type="InterPro" id="IPR050155">
    <property type="entry name" value="HAD-like_hydrolase_sf"/>
</dbReference>
<accession>A0ABU4WP23</accession>